<dbReference type="GO" id="GO:0000172">
    <property type="term" value="C:ribonuclease MRP complex"/>
    <property type="evidence" value="ECO:0007669"/>
    <property type="project" value="TreeGrafter"/>
</dbReference>
<dbReference type="GO" id="GO:0006364">
    <property type="term" value="P:rRNA processing"/>
    <property type="evidence" value="ECO:0007669"/>
    <property type="project" value="InterPro"/>
</dbReference>
<accession>A0A1Y2FN76</accession>
<dbReference type="EMBL" id="MCFI01000005">
    <property type="protein sequence ID" value="ORY85037.1"/>
    <property type="molecule type" value="Genomic_DNA"/>
</dbReference>
<sequence length="309" mass="33637">MTLEQSTVPPGRKTVFKTVLDTPFPPETGEWPKLKEDAKFDETSFYDALSKTLLRLLNPIDNFRRAVDASRAPKRRRGRQGRQLAKTLPPAPLASAEVSALSRCIAVGLNTLIDTLQLECTSAPLFNRKSLQKRDARTVFDIGQGRAKLKSKRKAELNETTEVSEVAEPLRLSVVLVCREALAAKSLASHLASLCSTTVARRVGDSHTDCPLYLVALPTAALVDLASALGFPRVTAIGLTADCPVDTAVDAQLKELLALLELNMKHVVAAESVPLPNKDNVTYVPTKLKHIETTAPIMKQKQGAKAQNQ</sequence>
<evidence type="ECO:0008006" key="3">
    <source>
        <dbReference type="Google" id="ProtNLM"/>
    </source>
</evidence>
<evidence type="ECO:0000313" key="2">
    <source>
        <dbReference type="Proteomes" id="UP000193685"/>
    </source>
</evidence>
<dbReference type="Proteomes" id="UP000193685">
    <property type="component" value="Unassembled WGS sequence"/>
</dbReference>
<dbReference type="AlphaFoldDB" id="A0A1Y2FN76"/>
<dbReference type="GO" id="GO:0034965">
    <property type="term" value="P:intronic box C/D snoRNA processing"/>
    <property type="evidence" value="ECO:0007669"/>
    <property type="project" value="TreeGrafter"/>
</dbReference>
<proteinExistence type="predicted"/>
<dbReference type="GO" id="GO:0005829">
    <property type="term" value="C:cytosol"/>
    <property type="evidence" value="ECO:0007669"/>
    <property type="project" value="TreeGrafter"/>
</dbReference>
<evidence type="ECO:0000313" key="1">
    <source>
        <dbReference type="EMBL" id="ORY85037.1"/>
    </source>
</evidence>
<dbReference type="GO" id="GO:0008033">
    <property type="term" value="P:tRNA processing"/>
    <property type="evidence" value="ECO:0007669"/>
    <property type="project" value="InterPro"/>
</dbReference>
<keyword evidence="2" id="KW-1185">Reference proteome</keyword>
<protein>
    <recommendedName>
        <fullName evidence="3">RNase P subunit Pop3-domain-containing protein</fullName>
    </recommendedName>
</protein>
<dbReference type="GO" id="GO:0000171">
    <property type="term" value="F:ribonuclease MRP activity"/>
    <property type="evidence" value="ECO:0007669"/>
    <property type="project" value="TreeGrafter"/>
</dbReference>
<dbReference type="GO" id="GO:0005655">
    <property type="term" value="C:nucleolar ribonuclease P complex"/>
    <property type="evidence" value="ECO:0007669"/>
    <property type="project" value="TreeGrafter"/>
</dbReference>
<dbReference type="GO" id="GO:0004526">
    <property type="term" value="F:ribonuclease P activity"/>
    <property type="evidence" value="ECO:0007669"/>
    <property type="project" value="TreeGrafter"/>
</dbReference>
<comment type="caution">
    <text evidence="1">The sequence shown here is derived from an EMBL/GenBank/DDBJ whole genome shotgun (WGS) entry which is preliminary data.</text>
</comment>
<name>A0A1Y2FN76_PROLT</name>
<dbReference type="GeneID" id="63783288"/>
<dbReference type="RefSeq" id="XP_040726820.1">
    <property type="nucleotide sequence ID" value="XM_040866689.1"/>
</dbReference>
<dbReference type="PANTHER" id="PTHR28272:SF1">
    <property type="entry name" value="RIBONUCLEASES P_MRP PROTEIN SUBUNIT POP3"/>
    <property type="match status" value="1"/>
</dbReference>
<organism evidence="1 2">
    <name type="scientific">Protomyces lactucae-debilis</name>
    <dbReference type="NCBI Taxonomy" id="2754530"/>
    <lineage>
        <taxon>Eukaryota</taxon>
        <taxon>Fungi</taxon>
        <taxon>Dikarya</taxon>
        <taxon>Ascomycota</taxon>
        <taxon>Taphrinomycotina</taxon>
        <taxon>Taphrinomycetes</taxon>
        <taxon>Taphrinales</taxon>
        <taxon>Protomycetaceae</taxon>
        <taxon>Protomyces</taxon>
    </lineage>
</organism>
<reference evidence="1 2" key="1">
    <citation type="submission" date="2016-07" db="EMBL/GenBank/DDBJ databases">
        <title>Pervasive Adenine N6-methylation of Active Genes in Fungi.</title>
        <authorList>
            <consortium name="DOE Joint Genome Institute"/>
            <person name="Mondo S.J."/>
            <person name="Dannebaum R.O."/>
            <person name="Kuo R.C."/>
            <person name="Labutti K."/>
            <person name="Haridas S."/>
            <person name="Kuo A."/>
            <person name="Salamov A."/>
            <person name="Ahrendt S.R."/>
            <person name="Lipzen A."/>
            <person name="Sullivan W."/>
            <person name="Andreopoulos W.B."/>
            <person name="Clum A."/>
            <person name="Lindquist E."/>
            <person name="Daum C."/>
            <person name="Ramamoorthy G.K."/>
            <person name="Gryganskyi A."/>
            <person name="Culley D."/>
            <person name="Magnuson J.K."/>
            <person name="James T.Y."/>
            <person name="O'Malley M.A."/>
            <person name="Stajich J.E."/>
            <person name="Spatafora J.W."/>
            <person name="Visel A."/>
            <person name="Grigoriev I.V."/>
        </authorList>
    </citation>
    <scope>NUCLEOTIDE SEQUENCE [LARGE SCALE GENOMIC DNA]</scope>
    <source>
        <strain evidence="1 2">12-1054</strain>
    </source>
</reference>
<gene>
    <name evidence="1" type="ORF">BCR37DRAFT_257217</name>
</gene>
<dbReference type="PANTHER" id="PTHR28272">
    <property type="entry name" value="RIBONUCLEASES P/MRP PROTEIN SUBUNIT POP3"/>
    <property type="match status" value="1"/>
</dbReference>
<dbReference type="InterPro" id="IPR013241">
    <property type="entry name" value="RNase_P_Pop3"/>
</dbReference>